<evidence type="ECO:0000256" key="1">
    <source>
        <dbReference type="SAM" id="Coils"/>
    </source>
</evidence>
<dbReference type="Proteomes" id="UP000615446">
    <property type="component" value="Unassembled WGS sequence"/>
</dbReference>
<gene>
    <name evidence="5" type="ORF">RCL2_000975900</name>
    <name evidence="4" type="ORF">RclHR1_02670013</name>
</gene>
<dbReference type="OrthoDB" id="415359at2759"/>
<dbReference type="PANTHER" id="PTHR16525:SF0">
    <property type="entry name" value="PROTEIN C12ORF4"/>
    <property type="match status" value="1"/>
</dbReference>
<dbReference type="Proteomes" id="UP000247702">
    <property type="component" value="Unassembled WGS sequence"/>
</dbReference>
<accession>A0A2Z6RDL3</accession>
<dbReference type="AlphaFoldDB" id="A0A2Z6RDL3"/>
<dbReference type="SUPFAM" id="SSF46934">
    <property type="entry name" value="UBA-like"/>
    <property type="match status" value="1"/>
</dbReference>
<dbReference type="InterPro" id="IPR009060">
    <property type="entry name" value="UBA-like_sf"/>
</dbReference>
<dbReference type="Pfam" id="PF10154">
    <property type="entry name" value="Fy-3"/>
    <property type="match status" value="3"/>
</dbReference>
<dbReference type="EMBL" id="BEXD01001857">
    <property type="protein sequence ID" value="GBB96044.1"/>
    <property type="molecule type" value="Genomic_DNA"/>
</dbReference>
<dbReference type="STRING" id="94130.A0A2Z6RDL3"/>
<proteinExistence type="predicted"/>
<keyword evidence="6" id="KW-1185">Reference proteome</keyword>
<feature type="compositionally biased region" description="Polar residues" evidence="2">
    <location>
        <begin position="379"/>
        <end position="410"/>
    </location>
</feature>
<dbReference type="GO" id="GO:0005737">
    <property type="term" value="C:cytoplasm"/>
    <property type="evidence" value="ECO:0007669"/>
    <property type="project" value="TreeGrafter"/>
</dbReference>
<evidence type="ECO:0000313" key="5">
    <source>
        <dbReference type="EMBL" id="GES82562.1"/>
    </source>
</evidence>
<sequence>MSPTKVLKDLSISLNLILPPNNNPIKFTIPVKKGQLLLDVVRNFMMENNIPCYLELSILSTIEALMLESLRKDMERDAKVKSESEANKIRSELVTKYQKHTVRYNVAPAEDIFPKAYHTLVHSPVPSIFDTFVQLEYNYKQALKDLISKREKELSEINEQHLREVEDMVESNNKLEDGIMERQIEQVEFYKASLMSELEEIQRSQKKEYYNFVLKLYEAHQRLLTEQQCNPMDVNLVFRLDGREIVSEVINEMKREEKENPADKLSKELLKLDNKSTNGSKSVGNRSRAGSISSLADVVCSPVLSPTNFDEKLTGNENEYDLASIEKIKELGFTVDQAKTALDMTNRNLEQALELLFENIEKVDAQIANGTSMPPMARRSSTPIISQTPQQSLRRTKSNGRQLQLTAHQNQKQEKKAWPMMFLQQKNNMTPSHNSSVKKFSVWFNRAMENFGFEEGNGSGSNIMDDSRLVESFTISLGNQVKVTHNLRLLVSDMDELLEYSNESTRNMAYIAQTAANLYSQDLTAIILLLTPRDWPKYKLGKSANKKFFERCNETTEFHFDKVETQLEAIENVYPIEGHSLQEGDFFITRHSNLPLVHVVFHLVIDFESIQKSELTYRSRVIDGLRNILRTVKRFDITTISLPFLMLPSDVDVFSDPNLEKLLYRRGELVLKCTKGFMIENSSRSPKHITTKEDDAKTVSFLLPKKANEQQFHEFRHLLTMIFRAS</sequence>
<evidence type="ECO:0000313" key="4">
    <source>
        <dbReference type="EMBL" id="GBB96044.1"/>
    </source>
</evidence>
<comment type="caution">
    <text evidence="4">The sequence shown here is derived from an EMBL/GenBank/DDBJ whole genome shotgun (WGS) entry which is preliminary data.</text>
</comment>
<dbReference type="Gene3D" id="1.10.8.10">
    <property type="entry name" value="DNA helicase RuvA subunit, C-terminal domain"/>
    <property type="match status" value="1"/>
</dbReference>
<protein>
    <submittedName>
        <fullName evidence="5">Protein C12orf4 homolog isoform X2</fullName>
    </submittedName>
</protein>
<dbReference type="EMBL" id="BLAL01000061">
    <property type="protein sequence ID" value="GES82562.1"/>
    <property type="molecule type" value="Genomic_DNA"/>
</dbReference>
<evidence type="ECO:0000256" key="2">
    <source>
        <dbReference type="SAM" id="MobiDB-lite"/>
    </source>
</evidence>
<evidence type="ECO:0000259" key="3">
    <source>
        <dbReference type="PROSITE" id="PS50030"/>
    </source>
</evidence>
<feature type="region of interest" description="Disordered" evidence="2">
    <location>
        <begin position="368"/>
        <end position="414"/>
    </location>
</feature>
<feature type="coiled-coil region" evidence="1">
    <location>
        <begin position="335"/>
        <end position="366"/>
    </location>
</feature>
<reference evidence="5" key="2">
    <citation type="submission" date="2019-10" db="EMBL/GenBank/DDBJ databases">
        <title>Conservation and host-specific expression of non-tandemly repeated heterogenous ribosome RNA gene in arbuscular mycorrhizal fungi.</title>
        <authorList>
            <person name="Maeda T."/>
            <person name="Kobayashi Y."/>
            <person name="Nakagawa T."/>
            <person name="Ezawa T."/>
            <person name="Yamaguchi K."/>
            <person name="Bino T."/>
            <person name="Nishimoto Y."/>
            <person name="Shigenobu S."/>
            <person name="Kawaguchi M."/>
        </authorList>
    </citation>
    <scope>NUCLEOTIDE SEQUENCE</scope>
    <source>
        <strain evidence="5">HR1</strain>
    </source>
</reference>
<dbReference type="PANTHER" id="PTHR16525">
    <property type="entry name" value="PROTEIN C12ORF4"/>
    <property type="match status" value="1"/>
</dbReference>
<feature type="domain" description="UBA" evidence="3">
    <location>
        <begin position="308"/>
        <end position="359"/>
    </location>
</feature>
<dbReference type="InterPro" id="IPR015940">
    <property type="entry name" value="UBA"/>
</dbReference>
<dbReference type="SMART" id="SM00165">
    <property type="entry name" value="UBA"/>
    <property type="match status" value="1"/>
</dbReference>
<evidence type="ECO:0000313" key="6">
    <source>
        <dbReference type="Proteomes" id="UP000247702"/>
    </source>
</evidence>
<name>A0A2Z6RDL3_9GLOM</name>
<dbReference type="PROSITE" id="PS50030">
    <property type="entry name" value="UBA"/>
    <property type="match status" value="1"/>
</dbReference>
<reference evidence="4 6" key="1">
    <citation type="submission" date="2017-11" db="EMBL/GenBank/DDBJ databases">
        <title>The genome of Rhizophagus clarus HR1 reveals common genetic basis of auxotrophy among arbuscular mycorrhizal fungi.</title>
        <authorList>
            <person name="Kobayashi Y."/>
        </authorList>
    </citation>
    <scope>NUCLEOTIDE SEQUENCE [LARGE SCALE GENOMIC DNA]</scope>
    <source>
        <strain evidence="4 6">HR1</strain>
    </source>
</reference>
<organism evidence="4 6">
    <name type="scientific">Rhizophagus clarus</name>
    <dbReference type="NCBI Taxonomy" id="94130"/>
    <lineage>
        <taxon>Eukaryota</taxon>
        <taxon>Fungi</taxon>
        <taxon>Fungi incertae sedis</taxon>
        <taxon>Mucoromycota</taxon>
        <taxon>Glomeromycotina</taxon>
        <taxon>Glomeromycetes</taxon>
        <taxon>Glomerales</taxon>
        <taxon>Glomeraceae</taxon>
        <taxon>Rhizophagus</taxon>
    </lineage>
</organism>
<dbReference type="InterPro" id="IPR019311">
    <property type="entry name" value="Fy-3"/>
</dbReference>
<keyword evidence="1" id="KW-0175">Coiled coil</keyword>